<evidence type="ECO:0000313" key="3">
    <source>
        <dbReference type="Proteomes" id="UP000092574"/>
    </source>
</evidence>
<protein>
    <submittedName>
        <fullName evidence="2">CarD-like/TRCF domain protein</fullName>
    </submittedName>
</protein>
<gene>
    <name evidence="2" type="ORF">A4V09_17645</name>
</gene>
<evidence type="ECO:0000313" key="2">
    <source>
        <dbReference type="EMBL" id="ANU77407.1"/>
    </source>
</evidence>
<proteinExistence type="predicted"/>
<dbReference type="EMBL" id="CP015405">
    <property type="protein sequence ID" value="ANU77407.1"/>
    <property type="molecule type" value="Genomic_DNA"/>
</dbReference>
<feature type="domain" description="CarD C-terminal" evidence="1">
    <location>
        <begin position="83"/>
        <end position="155"/>
    </location>
</feature>
<dbReference type="Proteomes" id="UP000092574">
    <property type="component" value="Chromosome"/>
</dbReference>
<keyword evidence="3" id="KW-1185">Reference proteome</keyword>
<sequence>MIQEGDIVVFKCRGLYEVQKVGTLDFSCADRKKLYYTMQSVDDEKEKAYIPVEGDHNIRRPVTREEALMLIDEMDDIDILWVTNERMREREYKTCISSCECEAWVKILKTLHQRTTKRGTITSMDKKYRQIAERALYSEFAYALGISQDKVDGFIKDRQNL</sequence>
<dbReference type="Pfam" id="PF21095">
    <property type="entry name" value="CarD_C"/>
    <property type="match status" value="1"/>
</dbReference>
<reference evidence="2" key="1">
    <citation type="submission" date="2017-04" db="EMBL/GenBank/DDBJ databases">
        <title>Complete Genome Sequences of Twelve Strains of a Stable Defined Moderately Diverse Mouse Microbiota 2 (sDMDMm2).</title>
        <authorList>
            <person name="Uchimura Y."/>
            <person name="Wyss M."/>
            <person name="Brugiroux S."/>
            <person name="Limenitakis J.P."/>
            <person name="Stecher B."/>
            <person name="McCoy K.D."/>
            <person name="Macpherson A.J."/>
        </authorList>
    </citation>
    <scope>NUCLEOTIDE SEQUENCE</scope>
    <source>
        <strain evidence="2">YL58</strain>
    </source>
</reference>
<evidence type="ECO:0000259" key="1">
    <source>
        <dbReference type="Pfam" id="PF21095"/>
    </source>
</evidence>
<dbReference type="Gene3D" id="1.20.58.1290">
    <property type="entry name" value="CarD-like, C-terminal domain"/>
    <property type="match status" value="1"/>
</dbReference>
<accession>A0A1C7ICM8</accession>
<dbReference type="STRING" id="1796616.A4V09_17645"/>
<name>A0A1C7ICM8_9FIRM</name>
<dbReference type="InterPro" id="IPR048792">
    <property type="entry name" value="CarD_C"/>
</dbReference>
<dbReference type="KEGG" id="byl:A4V09_17645"/>
<dbReference type="RefSeq" id="WP_065543535.1">
    <property type="nucleotide sequence ID" value="NZ_CP015405.2"/>
</dbReference>
<organism evidence="2 3">
    <name type="scientific">Blautia pseudococcoides</name>
    <dbReference type="NCBI Taxonomy" id="1796616"/>
    <lineage>
        <taxon>Bacteria</taxon>
        <taxon>Bacillati</taxon>
        <taxon>Bacillota</taxon>
        <taxon>Clostridia</taxon>
        <taxon>Lachnospirales</taxon>
        <taxon>Lachnospiraceae</taxon>
        <taxon>Blautia</taxon>
    </lineage>
</organism>
<dbReference type="InterPro" id="IPR042215">
    <property type="entry name" value="CarD-like_C"/>
</dbReference>
<dbReference type="Gene3D" id="2.40.10.170">
    <property type="match status" value="1"/>
</dbReference>
<dbReference type="AlphaFoldDB" id="A0A1C7ICM8"/>
<dbReference type="OrthoDB" id="9786074at2"/>